<feature type="domain" description="Pyruvate phosphate dikinase AMP/ATP-binding" evidence="17">
    <location>
        <begin position="16"/>
        <end position="340"/>
    </location>
</feature>
<comment type="caution">
    <text evidence="19">The sequence shown here is derived from an EMBL/GenBank/DDBJ whole genome shotgun (WGS) entry which is preliminary data.</text>
</comment>
<evidence type="ECO:0000256" key="6">
    <source>
        <dbReference type="ARBA" id="ARBA00021623"/>
    </source>
</evidence>
<dbReference type="InterPro" id="IPR013815">
    <property type="entry name" value="ATP_grasp_subdomain_1"/>
</dbReference>
<dbReference type="EC" id="2.7.9.2" evidence="5 15"/>
<dbReference type="PROSITE" id="PS00742">
    <property type="entry name" value="PEP_ENZYMES_2"/>
    <property type="match status" value="1"/>
</dbReference>
<dbReference type="SUPFAM" id="SSF51621">
    <property type="entry name" value="Phosphoenolpyruvate/pyruvate domain"/>
    <property type="match status" value="1"/>
</dbReference>
<dbReference type="NCBIfam" id="NF005057">
    <property type="entry name" value="PRK06464.1"/>
    <property type="match status" value="1"/>
</dbReference>
<dbReference type="InterPro" id="IPR000121">
    <property type="entry name" value="PEP_util_C"/>
</dbReference>
<comment type="function">
    <text evidence="2 15">Catalyzes the phosphorylation of pyruvate to phosphoenolpyruvate.</text>
</comment>
<comment type="cofactor">
    <cofactor evidence="1 15">
        <name>Mg(2+)</name>
        <dbReference type="ChEBI" id="CHEBI:18420"/>
    </cofactor>
</comment>
<evidence type="ECO:0000313" key="19">
    <source>
        <dbReference type="EMBL" id="MCS0498229.1"/>
    </source>
</evidence>
<dbReference type="EMBL" id="JANTHX010000003">
    <property type="protein sequence ID" value="MCS0498229.1"/>
    <property type="molecule type" value="Genomic_DNA"/>
</dbReference>
<evidence type="ECO:0000259" key="17">
    <source>
        <dbReference type="Pfam" id="PF01326"/>
    </source>
</evidence>
<evidence type="ECO:0000256" key="4">
    <source>
        <dbReference type="ARBA" id="ARBA00007837"/>
    </source>
</evidence>
<comment type="similarity">
    <text evidence="4 15">Belongs to the PEP-utilizing enzyme family.</text>
</comment>
<dbReference type="InterPro" id="IPR008279">
    <property type="entry name" value="PEP-util_enz_mobile_dom"/>
</dbReference>
<evidence type="ECO:0000256" key="10">
    <source>
        <dbReference type="ARBA" id="ARBA00022777"/>
    </source>
</evidence>
<dbReference type="PANTHER" id="PTHR43030">
    <property type="entry name" value="PHOSPHOENOLPYRUVATE SYNTHASE"/>
    <property type="match status" value="1"/>
</dbReference>
<evidence type="ECO:0000256" key="3">
    <source>
        <dbReference type="ARBA" id="ARBA00004742"/>
    </source>
</evidence>
<keyword evidence="8 15" id="KW-0479">Metal-binding</keyword>
<dbReference type="Proteomes" id="UP001205337">
    <property type="component" value="Unassembled WGS sequence"/>
</dbReference>
<dbReference type="GO" id="GO:0008986">
    <property type="term" value="F:pyruvate, water dikinase activity"/>
    <property type="evidence" value="ECO:0007669"/>
    <property type="project" value="UniProtKB-EC"/>
</dbReference>
<dbReference type="Gene3D" id="3.20.20.60">
    <property type="entry name" value="Phosphoenolpyruvate-binding domains"/>
    <property type="match status" value="1"/>
</dbReference>
<evidence type="ECO:0000256" key="11">
    <source>
        <dbReference type="ARBA" id="ARBA00022840"/>
    </source>
</evidence>
<keyword evidence="11 15" id="KW-0067">ATP-binding</keyword>
<dbReference type="InterPro" id="IPR018274">
    <property type="entry name" value="PEP_util_AS"/>
</dbReference>
<keyword evidence="7 15" id="KW-0808">Transferase</keyword>
<evidence type="ECO:0000256" key="8">
    <source>
        <dbReference type="ARBA" id="ARBA00022723"/>
    </source>
</evidence>
<evidence type="ECO:0000256" key="1">
    <source>
        <dbReference type="ARBA" id="ARBA00001946"/>
    </source>
</evidence>
<evidence type="ECO:0000256" key="2">
    <source>
        <dbReference type="ARBA" id="ARBA00002988"/>
    </source>
</evidence>
<evidence type="ECO:0000259" key="16">
    <source>
        <dbReference type="Pfam" id="PF00391"/>
    </source>
</evidence>
<dbReference type="Pfam" id="PF00391">
    <property type="entry name" value="PEP-utilizers"/>
    <property type="match status" value="1"/>
</dbReference>
<organism evidence="19 20">
    <name type="scientific">Protaetiibacter mangrovi</name>
    <dbReference type="NCBI Taxonomy" id="2970926"/>
    <lineage>
        <taxon>Bacteria</taxon>
        <taxon>Bacillati</taxon>
        <taxon>Actinomycetota</taxon>
        <taxon>Actinomycetes</taxon>
        <taxon>Micrococcales</taxon>
        <taxon>Microbacteriaceae</taxon>
        <taxon>Protaetiibacter</taxon>
    </lineage>
</organism>
<evidence type="ECO:0000256" key="5">
    <source>
        <dbReference type="ARBA" id="ARBA00011996"/>
    </source>
</evidence>
<feature type="domain" description="PEP-utilising enzyme mobile" evidence="16">
    <location>
        <begin position="383"/>
        <end position="453"/>
    </location>
</feature>
<comment type="catalytic activity">
    <reaction evidence="14 15">
        <text>pyruvate + ATP + H2O = phosphoenolpyruvate + AMP + phosphate + 2 H(+)</text>
        <dbReference type="Rhea" id="RHEA:11364"/>
        <dbReference type="ChEBI" id="CHEBI:15361"/>
        <dbReference type="ChEBI" id="CHEBI:15377"/>
        <dbReference type="ChEBI" id="CHEBI:15378"/>
        <dbReference type="ChEBI" id="CHEBI:30616"/>
        <dbReference type="ChEBI" id="CHEBI:43474"/>
        <dbReference type="ChEBI" id="CHEBI:58702"/>
        <dbReference type="ChEBI" id="CHEBI:456215"/>
        <dbReference type="EC" id="2.7.9.2"/>
    </reaction>
</comment>
<name>A0ABT1ZC01_9MICO</name>
<feature type="domain" description="PEP-utilising enzyme C-terminal" evidence="18">
    <location>
        <begin position="478"/>
        <end position="788"/>
    </location>
</feature>
<evidence type="ECO:0000256" key="13">
    <source>
        <dbReference type="ARBA" id="ARBA00033470"/>
    </source>
</evidence>
<reference evidence="19 20" key="1">
    <citation type="submission" date="2022-08" db="EMBL/GenBank/DDBJ databases">
        <authorList>
            <person name="Li F."/>
        </authorList>
    </citation>
    <scope>NUCLEOTIDE SEQUENCE [LARGE SCALE GENOMIC DNA]</scope>
    <source>
        <strain evidence="19 20">10F1B-8-1</strain>
    </source>
</reference>
<evidence type="ECO:0000256" key="7">
    <source>
        <dbReference type="ARBA" id="ARBA00022679"/>
    </source>
</evidence>
<evidence type="ECO:0000256" key="9">
    <source>
        <dbReference type="ARBA" id="ARBA00022741"/>
    </source>
</evidence>
<accession>A0ABT1ZC01</accession>
<dbReference type="NCBIfam" id="TIGR01418">
    <property type="entry name" value="PEP_synth"/>
    <property type="match status" value="1"/>
</dbReference>
<gene>
    <name evidence="19" type="primary">ppsA</name>
    <name evidence="19" type="ORF">NUH29_01535</name>
</gene>
<protein>
    <recommendedName>
        <fullName evidence="6 15">Phosphoenolpyruvate synthase</fullName>
        <shortName evidence="15">PEP synthase</shortName>
        <ecNumber evidence="5 15">2.7.9.2</ecNumber>
    </recommendedName>
    <alternativeName>
        <fullName evidence="13 15">Pyruvate, water dikinase</fullName>
    </alternativeName>
</protein>
<dbReference type="Pfam" id="PF01326">
    <property type="entry name" value="PPDK_N"/>
    <property type="match status" value="1"/>
</dbReference>
<evidence type="ECO:0000259" key="18">
    <source>
        <dbReference type="Pfam" id="PF02896"/>
    </source>
</evidence>
<dbReference type="InterPro" id="IPR036637">
    <property type="entry name" value="Phosphohistidine_dom_sf"/>
</dbReference>
<dbReference type="InterPro" id="IPR023151">
    <property type="entry name" value="PEP_util_CS"/>
</dbReference>
<dbReference type="InterPro" id="IPR040442">
    <property type="entry name" value="Pyrv_kinase-like_dom_sf"/>
</dbReference>
<comment type="pathway">
    <text evidence="3 15">Carbohydrate biosynthesis; gluconeogenesis.</text>
</comment>
<dbReference type="InterPro" id="IPR015813">
    <property type="entry name" value="Pyrv/PenolPyrv_kinase-like_dom"/>
</dbReference>
<keyword evidence="10 15" id="KW-0418">Kinase</keyword>
<dbReference type="RefSeq" id="WP_258797108.1">
    <property type="nucleotide sequence ID" value="NZ_JANTHX010000003.1"/>
</dbReference>
<dbReference type="InterPro" id="IPR006319">
    <property type="entry name" value="PEP_synth"/>
</dbReference>
<evidence type="ECO:0000256" key="12">
    <source>
        <dbReference type="ARBA" id="ARBA00022842"/>
    </source>
</evidence>
<evidence type="ECO:0000313" key="20">
    <source>
        <dbReference type="Proteomes" id="UP001205337"/>
    </source>
</evidence>
<dbReference type="PANTHER" id="PTHR43030:SF1">
    <property type="entry name" value="PHOSPHOENOLPYRUVATE SYNTHASE"/>
    <property type="match status" value="1"/>
</dbReference>
<dbReference type="Gene3D" id="3.30.1490.20">
    <property type="entry name" value="ATP-grasp fold, A domain"/>
    <property type="match status" value="1"/>
</dbReference>
<dbReference type="Gene3D" id="3.50.30.10">
    <property type="entry name" value="Phosphohistidine domain"/>
    <property type="match status" value="1"/>
</dbReference>
<dbReference type="SUPFAM" id="SSF56059">
    <property type="entry name" value="Glutathione synthetase ATP-binding domain-like"/>
    <property type="match status" value="1"/>
</dbReference>
<evidence type="ECO:0000256" key="15">
    <source>
        <dbReference type="PIRNR" id="PIRNR000854"/>
    </source>
</evidence>
<keyword evidence="9 15" id="KW-0547">Nucleotide-binding</keyword>
<dbReference type="InterPro" id="IPR002192">
    <property type="entry name" value="PPDK_AMP/ATP-bd"/>
</dbReference>
<dbReference type="PROSITE" id="PS00370">
    <property type="entry name" value="PEP_ENZYMES_PHOS_SITE"/>
    <property type="match status" value="1"/>
</dbReference>
<dbReference type="Pfam" id="PF02896">
    <property type="entry name" value="PEP-utilizers_C"/>
    <property type="match status" value="1"/>
</dbReference>
<dbReference type="PRINTS" id="PR01736">
    <property type="entry name" value="PHPHTRNFRASE"/>
</dbReference>
<dbReference type="SUPFAM" id="SSF52009">
    <property type="entry name" value="Phosphohistidine domain"/>
    <property type="match status" value="1"/>
</dbReference>
<proteinExistence type="inferred from homology"/>
<sequence length="793" mass="85450">MSEVMWFAEVGMGDVPLVGGKNASLGELRAALTSAGVRVPDGFATTADAYRSFVAHNDLASRITAELDGFRSGRTTLRAAGEAIREAFLAAEMPESLSEAIRTAYRELARASGVEELAVAVRSSATAEDLPDASFAGQQETFLNVVGERQLLDACRRCYASLFTDRAITYRGLKGFDDLSVALSIGVQRMVRSDLGASGVMFSLDTESGFERAAVISAAWGLGELVVQGIVDPDTYMVFTPLLENPALAPIIERRRGAKEQKMVYGRGGSARTRTVATSTREREALVLSDADILQLARWATAVARHYGRAMDMEWAKDGETGELFLVQARPETVHSTRSASSFSVYRLTGSGPVLTEGAAIGGGIASGEVCVIRDPSQMELFRDGSILVTEMTDPDWVPVMARAAGIVTEHGGTTSHAAIVSRELGIPAVVGTGDATSVLADGRPVTLSCAEGEVGRVYDGVLPFEREVVDLGDLPPTRTRLMVNIASPEAAFQWWRLPAAGVGLARMEFIITDAVRVHPMALAHPERVTDPDARARIDEITRGYANGSDYFVDVLSRGIAKLAAPFHPQPVIVRMSDFKSNEYAHLLGGEAFELPEENPMIGFRGASRYYDPRYRDGFALECRAIREVRSHMGFENVIVMIPFCRTVAEADRVLAVMAENGLERGVDGLQVYMMCEIPANVILAREFARRFDGFSIGSNDLTQLTLGVDRDSGSLAALFDEQDPAVMRMVAMAIEGAHAAGIKVGICGQAPSDHPAFAEFLVEHGIDSISLNPDSFLRTAQQLARIEAVPAG</sequence>
<dbReference type="PIRSF" id="PIRSF000854">
    <property type="entry name" value="PEP_synthase"/>
    <property type="match status" value="1"/>
</dbReference>
<dbReference type="Gene3D" id="3.30.470.20">
    <property type="entry name" value="ATP-grasp fold, B domain"/>
    <property type="match status" value="1"/>
</dbReference>
<evidence type="ECO:0000256" key="14">
    <source>
        <dbReference type="ARBA" id="ARBA00047700"/>
    </source>
</evidence>
<keyword evidence="20" id="KW-1185">Reference proteome</keyword>
<keyword evidence="12 15" id="KW-0460">Magnesium</keyword>